<dbReference type="SUPFAM" id="SSF53137">
    <property type="entry name" value="Translational machinery components"/>
    <property type="match status" value="1"/>
</dbReference>
<comment type="similarity">
    <text evidence="1 6">Belongs to the universal ribosomal protein uL18 family.</text>
</comment>
<dbReference type="CDD" id="cd00432">
    <property type="entry name" value="Ribosomal_L18_L5e"/>
    <property type="match status" value="1"/>
</dbReference>
<keyword evidence="2 6" id="KW-0699">rRNA-binding</keyword>
<dbReference type="GO" id="GO:0000027">
    <property type="term" value="P:ribosomal large subunit assembly"/>
    <property type="evidence" value="ECO:0007669"/>
    <property type="project" value="TreeGrafter"/>
</dbReference>
<dbReference type="InterPro" id="IPR005485">
    <property type="entry name" value="Rbsml_uL18_euk_arch"/>
</dbReference>
<evidence type="ECO:0000313" key="8">
    <source>
        <dbReference type="Proteomes" id="UP000675968"/>
    </source>
</evidence>
<dbReference type="GO" id="GO:0006412">
    <property type="term" value="P:translation"/>
    <property type="evidence" value="ECO:0007669"/>
    <property type="project" value="UniProtKB-UniRule"/>
</dbReference>
<comment type="function">
    <text evidence="6">This is one of the proteins that bind and probably mediate the attachment of the 5S RNA into the large ribosomal subunit, where it forms part of the central protuberance.</text>
</comment>
<comment type="subunit">
    <text evidence="6">Part of the 50S ribosomal subunit. Contacts the 5S and 23S rRNAs.</text>
</comment>
<dbReference type="GO" id="GO:0022625">
    <property type="term" value="C:cytosolic large ribosomal subunit"/>
    <property type="evidence" value="ECO:0007669"/>
    <property type="project" value="TreeGrafter"/>
</dbReference>
<evidence type="ECO:0000313" key="7">
    <source>
        <dbReference type="EMBL" id="MBS3062096.1"/>
    </source>
</evidence>
<dbReference type="EMBL" id="JAGVWC010000012">
    <property type="protein sequence ID" value="MBS3062096.1"/>
    <property type="molecule type" value="Genomic_DNA"/>
</dbReference>
<dbReference type="Gene3D" id="3.30.420.100">
    <property type="match status" value="1"/>
</dbReference>
<dbReference type="GO" id="GO:0003735">
    <property type="term" value="F:structural constituent of ribosome"/>
    <property type="evidence" value="ECO:0007669"/>
    <property type="project" value="InterPro"/>
</dbReference>
<keyword evidence="5 6" id="KW-0687">Ribonucleoprotein</keyword>
<sequence>MTHKSTYKLLFKRRRSGKTNYAKRLALLKSHQPRLVVRKSNNLMKLQIVQYSEKGDFTVVSSSSQELGGFNWKSNLGNVPSAYLAGFLLGKRAVAAGIKTAVLDIGLHTPMHKGRIFSAVKGVLDAGLTVPVGEDALPDEKRVSGKHIEAFAQKLDGEKAKKQFSKEMQNGFDPKKISESFTQVKSAIEKDPAKKTVKTKK</sequence>
<dbReference type="AlphaFoldDB" id="A0A8T4LGS2"/>
<dbReference type="InterPro" id="IPR057267">
    <property type="entry name" value="Rbsml_uL18_arch"/>
</dbReference>
<keyword evidence="4 6" id="KW-0689">Ribosomal protein</keyword>
<organism evidence="7 8">
    <name type="scientific">Candidatus Iainarchaeum sp</name>
    <dbReference type="NCBI Taxonomy" id="3101447"/>
    <lineage>
        <taxon>Archaea</taxon>
        <taxon>Candidatus Iainarchaeota</taxon>
        <taxon>Candidatus Iainarchaeia</taxon>
        <taxon>Candidatus Iainarchaeales</taxon>
        <taxon>Candidatus Iainarchaeaceae</taxon>
        <taxon>Candidatus Iainarchaeum</taxon>
    </lineage>
</organism>
<dbReference type="HAMAP" id="MF_01337_A">
    <property type="entry name" value="Ribosomal_uL18_A"/>
    <property type="match status" value="1"/>
</dbReference>
<reference evidence="7" key="2">
    <citation type="submission" date="2021-05" db="EMBL/GenBank/DDBJ databases">
        <title>Protein family content uncovers lineage relationships and bacterial pathway maintenance mechanisms in DPANN archaea.</title>
        <authorList>
            <person name="Castelle C.J."/>
            <person name="Meheust R."/>
            <person name="Jaffe A.L."/>
            <person name="Seitz K."/>
            <person name="Gong X."/>
            <person name="Baker B.J."/>
            <person name="Banfield J.F."/>
        </authorList>
    </citation>
    <scope>NUCLEOTIDE SEQUENCE</scope>
    <source>
        <strain evidence="7">RIFCSPLOWO2_01_FULL_AR10_48_17</strain>
    </source>
</reference>
<evidence type="ECO:0000256" key="4">
    <source>
        <dbReference type="ARBA" id="ARBA00022980"/>
    </source>
</evidence>
<evidence type="ECO:0000256" key="1">
    <source>
        <dbReference type="ARBA" id="ARBA00007116"/>
    </source>
</evidence>
<reference evidence="7" key="1">
    <citation type="submission" date="2021-03" db="EMBL/GenBank/DDBJ databases">
        <authorList>
            <person name="Jaffe A."/>
        </authorList>
    </citation>
    <scope>NUCLEOTIDE SEQUENCE</scope>
    <source>
        <strain evidence="7">RIFCSPLOWO2_01_FULL_AR10_48_17</strain>
    </source>
</reference>
<dbReference type="GO" id="GO:0008097">
    <property type="term" value="F:5S rRNA binding"/>
    <property type="evidence" value="ECO:0007669"/>
    <property type="project" value="InterPro"/>
</dbReference>
<name>A0A8T4LGS2_9ARCH</name>
<accession>A0A8T4LGS2</accession>
<protein>
    <recommendedName>
        <fullName evidence="6">Large ribosomal subunit protein uL18</fullName>
    </recommendedName>
</protein>
<dbReference type="InterPro" id="IPR057268">
    <property type="entry name" value="Ribosomal_L18"/>
</dbReference>
<dbReference type="PANTHER" id="PTHR23410">
    <property type="entry name" value="RIBOSOMAL PROTEIN L5-RELATED"/>
    <property type="match status" value="1"/>
</dbReference>
<dbReference type="PANTHER" id="PTHR23410:SF12">
    <property type="entry name" value="LARGE RIBOSOMAL SUBUNIT PROTEIN UL18"/>
    <property type="match status" value="1"/>
</dbReference>
<evidence type="ECO:0000256" key="6">
    <source>
        <dbReference type="HAMAP-Rule" id="MF_01337"/>
    </source>
</evidence>
<gene>
    <name evidence="6" type="primary">rpl18</name>
    <name evidence="7" type="ORF">J4215_05935</name>
</gene>
<dbReference type="Proteomes" id="UP000675968">
    <property type="component" value="Unassembled WGS sequence"/>
</dbReference>
<comment type="caution">
    <text evidence="7">The sequence shown here is derived from an EMBL/GenBank/DDBJ whole genome shotgun (WGS) entry which is preliminary data.</text>
</comment>
<dbReference type="Pfam" id="PF17144">
    <property type="entry name" value="Ribosomal_L5e"/>
    <property type="match status" value="1"/>
</dbReference>
<evidence type="ECO:0000256" key="2">
    <source>
        <dbReference type="ARBA" id="ARBA00022730"/>
    </source>
</evidence>
<evidence type="ECO:0000256" key="3">
    <source>
        <dbReference type="ARBA" id="ARBA00022884"/>
    </source>
</evidence>
<proteinExistence type="inferred from homology"/>
<dbReference type="NCBIfam" id="NF006342">
    <property type="entry name" value="PRK08569.1"/>
    <property type="match status" value="1"/>
</dbReference>
<keyword evidence="3 6" id="KW-0694">RNA-binding</keyword>
<evidence type="ECO:0000256" key="5">
    <source>
        <dbReference type="ARBA" id="ARBA00023274"/>
    </source>
</evidence>